<sequence length="229" mass="24571">MTYLKTASRAASRTASRRAQCPTCLRAASTCICRWIAPVHAATAVLILQHPMETANAKNSARLLHLCLPGSTLVVGETFDDLAQLLDPLHDPSSRPPSAGPRRPVLLYPDTPGDRSLGIAPPPAFAPAAAQDVMLVVLDATWRKSRKMLYLNPALQALPRLALRDVPASHYLIRKAHAPGQLSTLEATAYALAQLENDEARFMPLIAAFDGFVGQQQALADAGRANPVS</sequence>
<name>A0A4P6L116_9BURK</name>
<dbReference type="Proteomes" id="UP000290637">
    <property type="component" value="Chromosome"/>
</dbReference>
<dbReference type="Pfam" id="PF03942">
    <property type="entry name" value="DTW"/>
    <property type="match status" value="1"/>
</dbReference>
<dbReference type="EC" id="2.5.1.25" evidence="1"/>
<gene>
    <name evidence="8" type="ORF">EWM63_20910</name>
</gene>
<reference evidence="8 9" key="1">
    <citation type="submission" date="2019-02" db="EMBL/GenBank/DDBJ databases">
        <title>Draft Genome Sequences of Six Type Strains of the Genus Massilia.</title>
        <authorList>
            <person name="Miess H."/>
            <person name="Frediansyhah A."/>
            <person name="Gross H."/>
        </authorList>
    </citation>
    <scope>NUCLEOTIDE SEQUENCE [LARGE SCALE GENOMIC DNA]</scope>
    <source>
        <strain evidence="8 9">DSM 17473</strain>
    </source>
</reference>
<evidence type="ECO:0000313" key="8">
    <source>
        <dbReference type="EMBL" id="QBE65151.1"/>
    </source>
</evidence>
<dbReference type="GO" id="GO:0008033">
    <property type="term" value="P:tRNA processing"/>
    <property type="evidence" value="ECO:0007669"/>
    <property type="project" value="UniProtKB-KW"/>
</dbReference>
<dbReference type="OrthoDB" id="268835at2"/>
<evidence type="ECO:0000259" key="7">
    <source>
        <dbReference type="SMART" id="SM01144"/>
    </source>
</evidence>
<keyword evidence="6" id="KW-0732">Signal</keyword>
<proteinExistence type="inferred from homology"/>
<keyword evidence="3" id="KW-0949">S-adenosyl-L-methionine</keyword>
<comment type="similarity">
    <text evidence="5">Belongs to the TDD superfamily. DTWD2 family.</text>
</comment>
<keyword evidence="9" id="KW-1185">Reference proteome</keyword>
<evidence type="ECO:0000256" key="3">
    <source>
        <dbReference type="ARBA" id="ARBA00022691"/>
    </source>
</evidence>
<feature type="signal peptide" evidence="6">
    <location>
        <begin position="1"/>
        <end position="41"/>
    </location>
</feature>
<dbReference type="EMBL" id="CP035913">
    <property type="protein sequence ID" value="QBE65151.1"/>
    <property type="molecule type" value="Genomic_DNA"/>
</dbReference>
<evidence type="ECO:0000256" key="5">
    <source>
        <dbReference type="ARBA" id="ARBA00034489"/>
    </source>
</evidence>
<dbReference type="RefSeq" id="WP_130188262.1">
    <property type="nucleotide sequence ID" value="NZ_CP035913.1"/>
</dbReference>
<dbReference type="InterPro" id="IPR005636">
    <property type="entry name" value="DTW"/>
</dbReference>
<dbReference type="GO" id="GO:0016432">
    <property type="term" value="F:tRNA-uridine aminocarboxypropyltransferase activity"/>
    <property type="evidence" value="ECO:0007669"/>
    <property type="project" value="UniProtKB-EC"/>
</dbReference>
<evidence type="ECO:0000256" key="2">
    <source>
        <dbReference type="ARBA" id="ARBA00022679"/>
    </source>
</evidence>
<feature type="domain" description="DTW" evidence="7">
    <location>
        <begin position="17"/>
        <end position="221"/>
    </location>
</feature>
<dbReference type="SMART" id="SM01144">
    <property type="entry name" value="DTW"/>
    <property type="match status" value="1"/>
</dbReference>
<evidence type="ECO:0000256" key="1">
    <source>
        <dbReference type="ARBA" id="ARBA00012386"/>
    </source>
</evidence>
<dbReference type="InterPro" id="IPR039262">
    <property type="entry name" value="DTWD2/TAPT"/>
</dbReference>
<keyword evidence="2" id="KW-0808">Transferase</keyword>
<dbReference type="KEGG" id="plue:EWM63_20910"/>
<evidence type="ECO:0000256" key="4">
    <source>
        <dbReference type="ARBA" id="ARBA00022694"/>
    </source>
</evidence>
<protein>
    <recommendedName>
        <fullName evidence="1">tRNA-uridine aminocarboxypropyltransferase</fullName>
        <ecNumber evidence="1">2.5.1.25</ecNumber>
    </recommendedName>
</protein>
<feature type="chain" id="PRO_5020320749" description="tRNA-uridine aminocarboxypropyltransferase" evidence="6">
    <location>
        <begin position="42"/>
        <end position="229"/>
    </location>
</feature>
<evidence type="ECO:0000313" key="9">
    <source>
        <dbReference type="Proteomes" id="UP000290637"/>
    </source>
</evidence>
<evidence type="ECO:0000256" key="6">
    <source>
        <dbReference type="SAM" id="SignalP"/>
    </source>
</evidence>
<dbReference type="PANTHER" id="PTHR21392:SF0">
    <property type="entry name" value="TRNA-URIDINE AMINOCARBOXYPROPYLTRANSFERASE 2"/>
    <property type="match status" value="1"/>
</dbReference>
<dbReference type="AlphaFoldDB" id="A0A4P6L116"/>
<dbReference type="PANTHER" id="PTHR21392">
    <property type="entry name" value="TRNA-URIDINE AMINOCARBOXYPROPYLTRANSFERASE 2"/>
    <property type="match status" value="1"/>
</dbReference>
<organism evidence="8 9">
    <name type="scientific">Pseudoduganella lutea</name>
    <dbReference type="NCBI Taxonomy" id="321985"/>
    <lineage>
        <taxon>Bacteria</taxon>
        <taxon>Pseudomonadati</taxon>
        <taxon>Pseudomonadota</taxon>
        <taxon>Betaproteobacteria</taxon>
        <taxon>Burkholderiales</taxon>
        <taxon>Oxalobacteraceae</taxon>
        <taxon>Telluria group</taxon>
        <taxon>Pseudoduganella</taxon>
    </lineage>
</organism>
<keyword evidence="4" id="KW-0819">tRNA processing</keyword>
<accession>A0A4P6L116</accession>